<dbReference type="Pfam" id="PF05157">
    <property type="entry name" value="MshEN"/>
    <property type="match status" value="1"/>
</dbReference>
<dbReference type="CDD" id="cd01129">
    <property type="entry name" value="PulE-GspE-like"/>
    <property type="match status" value="1"/>
</dbReference>
<dbReference type="Gene3D" id="3.30.450.90">
    <property type="match status" value="1"/>
</dbReference>
<evidence type="ECO:0000313" key="6">
    <source>
        <dbReference type="Proteomes" id="UP000178348"/>
    </source>
</evidence>
<protein>
    <recommendedName>
        <fullName evidence="4">Bacterial type II secretion system protein E domain-containing protein</fullName>
    </recommendedName>
</protein>
<gene>
    <name evidence="5" type="ORF">A2946_02370</name>
</gene>
<evidence type="ECO:0000256" key="3">
    <source>
        <dbReference type="ARBA" id="ARBA00022840"/>
    </source>
</evidence>
<name>A0A1G2CIK7_9BACT</name>
<dbReference type="InterPro" id="IPR003593">
    <property type="entry name" value="AAA+_ATPase"/>
</dbReference>
<organism evidence="5 6">
    <name type="scientific">Candidatus Liptonbacteria bacterium RIFCSPLOWO2_01_FULL_53_13</name>
    <dbReference type="NCBI Taxonomy" id="1798651"/>
    <lineage>
        <taxon>Bacteria</taxon>
        <taxon>Candidatus Liptoniibacteriota</taxon>
    </lineage>
</organism>
<keyword evidence="2" id="KW-0547">Nucleotide-binding</keyword>
<dbReference type="Gene3D" id="3.40.50.300">
    <property type="entry name" value="P-loop containing nucleotide triphosphate hydrolases"/>
    <property type="match status" value="1"/>
</dbReference>
<reference evidence="5 6" key="1">
    <citation type="journal article" date="2016" name="Nat. Commun.">
        <title>Thousands of microbial genomes shed light on interconnected biogeochemical processes in an aquifer system.</title>
        <authorList>
            <person name="Anantharaman K."/>
            <person name="Brown C.T."/>
            <person name="Hug L.A."/>
            <person name="Sharon I."/>
            <person name="Castelle C.J."/>
            <person name="Probst A.J."/>
            <person name="Thomas B.C."/>
            <person name="Singh A."/>
            <person name="Wilkins M.J."/>
            <person name="Karaoz U."/>
            <person name="Brodie E.L."/>
            <person name="Williams K.H."/>
            <person name="Hubbard S.S."/>
            <person name="Banfield J.F."/>
        </authorList>
    </citation>
    <scope>NUCLEOTIDE SEQUENCE [LARGE SCALE GENOMIC DNA]</scope>
</reference>
<evidence type="ECO:0000259" key="4">
    <source>
        <dbReference type="PROSITE" id="PS00662"/>
    </source>
</evidence>
<dbReference type="Proteomes" id="UP000178348">
    <property type="component" value="Unassembled WGS sequence"/>
</dbReference>
<dbReference type="InterPro" id="IPR001482">
    <property type="entry name" value="T2SS/T4SS_dom"/>
</dbReference>
<dbReference type="PANTHER" id="PTHR30258">
    <property type="entry name" value="TYPE II SECRETION SYSTEM PROTEIN GSPE-RELATED"/>
    <property type="match status" value="1"/>
</dbReference>
<dbReference type="InterPro" id="IPR027417">
    <property type="entry name" value="P-loop_NTPase"/>
</dbReference>
<dbReference type="InterPro" id="IPR007831">
    <property type="entry name" value="T2SS_GspE_N"/>
</dbReference>
<dbReference type="EMBL" id="MHLB01000061">
    <property type="protein sequence ID" value="OGZ00570.1"/>
    <property type="molecule type" value="Genomic_DNA"/>
</dbReference>
<comment type="caution">
    <text evidence="5">The sequence shown here is derived from an EMBL/GenBank/DDBJ whole genome shotgun (WGS) entry which is preliminary data.</text>
</comment>
<proteinExistence type="inferred from homology"/>
<dbReference type="SUPFAM" id="SSF160246">
    <property type="entry name" value="EspE N-terminal domain-like"/>
    <property type="match status" value="1"/>
</dbReference>
<dbReference type="Pfam" id="PF00437">
    <property type="entry name" value="T2SSE"/>
    <property type="match status" value="1"/>
</dbReference>
<dbReference type="GO" id="GO:0016887">
    <property type="term" value="F:ATP hydrolysis activity"/>
    <property type="evidence" value="ECO:0007669"/>
    <property type="project" value="TreeGrafter"/>
</dbReference>
<dbReference type="GO" id="GO:0005886">
    <property type="term" value="C:plasma membrane"/>
    <property type="evidence" value="ECO:0007669"/>
    <property type="project" value="TreeGrafter"/>
</dbReference>
<dbReference type="Gene3D" id="3.30.300.160">
    <property type="entry name" value="Type II secretion system, protein E, N-terminal domain"/>
    <property type="match status" value="1"/>
</dbReference>
<sequence>MTDLELLNALQAKSVLSAEQATALKKDIALSGRALEDVIYERRIVDDAKVVAVKSEILGVPYQHVDAASVDASLASVIPEDTMRTYRVAPLSKQDTTLVVGMVNPDDTKAQEALRFIARRLRLDLGVYLISYGDFQELLRKISPYKSAVESAVRSLSTASMGSGRKAVRFDEDIAKGGEEAPIIKIVSDTFREAVQSRASDIHLEPQENYLRIRFRVDGDLHEVATLPVELAQPIISRVKVISNLKIDETRVPQDGRFRAKVADRDIDFRVSTFPTPLGEKVAIRVLDPTTGLKSFETLGLTGGNLLAVEEGLAKPFGMILITGPTGSGKTTTLYALLSRLNKENVNIVSLEDPVEYFVAGLNQSQVRPEIGYDFASGLREILRQDPDIIMVGEIRDRETASLAVQAALTGHIVLSTLHTNNAAGVVPRLLDMGVEQFLLPVAL</sequence>
<evidence type="ECO:0000256" key="1">
    <source>
        <dbReference type="ARBA" id="ARBA00006611"/>
    </source>
</evidence>
<dbReference type="PROSITE" id="PS00662">
    <property type="entry name" value="T2SP_E"/>
    <property type="match status" value="1"/>
</dbReference>
<dbReference type="SUPFAM" id="SSF52540">
    <property type="entry name" value="P-loop containing nucleoside triphosphate hydrolases"/>
    <property type="match status" value="1"/>
</dbReference>
<accession>A0A1G2CIK7</accession>
<dbReference type="SMART" id="SM00382">
    <property type="entry name" value="AAA"/>
    <property type="match status" value="1"/>
</dbReference>
<dbReference type="PANTHER" id="PTHR30258:SF2">
    <property type="entry name" value="COMG OPERON PROTEIN 1"/>
    <property type="match status" value="1"/>
</dbReference>
<feature type="domain" description="Bacterial type II secretion system protein E" evidence="4">
    <location>
        <begin position="383"/>
        <end position="397"/>
    </location>
</feature>
<dbReference type="AlphaFoldDB" id="A0A1G2CIK7"/>
<keyword evidence="3" id="KW-0067">ATP-binding</keyword>
<evidence type="ECO:0000256" key="2">
    <source>
        <dbReference type="ARBA" id="ARBA00022741"/>
    </source>
</evidence>
<dbReference type="GO" id="GO:0005524">
    <property type="term" value="F:ATP binding"/>
    <property type="evidence" value="ECO:0007669"/>
    <property type="project" value="UniProtKB-KW"/>
</dbReference>
<evidence type="ECO:0000313" key="5">
    <source>
        <dbReference type="EMBL" id="OGZ00570.1"/>
    </source>
</evidence>
<comment type="similarity">
    <text evidence="1">Belongs to the GSP E family.</text>
</comment>
<feature type="non-terminal residue" evidence="5">
    <location>
        <position position="444"/>
    </location>
</feature>
<dbReference type="InterPro" id="IPR037257">
    <property type="entry name" value="T2SS_E_N_sf"/>
</dbReference>